<gene>
    <name evidence="2" type="ORF">DEA8626_01979</name>
</gene>
<dbReference type="RefSeq" id="WP_108852764.1">
    <property type="nucleotide sequence ID" value="NZ_OMOQ01000001.1"/>
</dbReference>
<keyword evidence="1" id="KW-0812">Transmembrane</keyword>
<keyword evidence="1" id="KW-0472">Membrane</keyword>
<evidence type="ECO:0000313" key="3">
    <source>
        <dbReference type="Proteomes" id="UP000244924"/>
    </source>
</evidence>
<sequence length="176" mass="19124">MISIAVRTLLYIAFLAFPAILIMRYGEIANDALSGTQSGYASSGYASQVFGNVVAFDEVLSSRLVGRTRIPACSLVFVRLSANPPTKPPTITLNRNRSYRFGGAWQPTPMREATPVVDDLLGYCGEAIGKTAAAELRTALSSEGSYYTRDLVDGSVHVYAPTLRLAGRVRYLPYPH</sequence>
<organism evidence="2 3">
    <name type="scientific">Albidovulum aquaemixtae</name>
    <dbReference type="NCBI Taxonomy" id="1542388"/>
    <lineage>
        <taxon>Bacteria</taxon>
        <taxon>Pseudomonadati</taxon>
        <taxon>Pseudomonadota</taxon>
        <taxon>Alphaproteobacteria</taxon>
        <taxon>Rhodobacterales</taxon>
        <taxon>Paracoccaceae</taxon>
        <taxon>Albidovulum</taxon>
    </lineage>
</organism>
<keyword evidence="1" id="KW-1133">Transmembrane helix</keyword>
<accession>A0A2R8B722</accession>
<keyword evidence="3" id="KW-1185">Reference proteome</keyword>
<dbReference type="EMBL" id="OMOQ01000001">
    <property type="protein sequence ID" value="SPH18441.1"/>
    <property type="molecule type" value="Genomic_DNA"/>
</dbReference>
<name>A0A2R8B722_9RHOB</name>
<reference evidence="2 3" key="1">
    <citation type="submission" date="2018-03" db="EMBL/GenBank/DDBJ databases">
        <authorList>
            <person name="Keele B.F."/>
        </authorList>
    </citation>
    <scope>NUCLEOTIDE SEQUENCE [LARGE SCALE GENOMIC DNA]</scope>
    <source>
        <strain evidence="2 3">CECT 8626</strain>
    </source>
</reference>
<evidence type="ECO:0000313" key="2">
    <source>
        <dbReference type="EMBL" id="SPH18441.1"/>
    </source>
</evidence>
<proteinExistence type="predicted"/>
<dbReference type="AlphaFoldDB" id="A0A2R8B722"/>
<dbReference type="OrthoDB" id="7841580at2"/>
<feature type="transmembrane region" description="Helical" evidence="1">
    <location>
        <begin position="9"/>
        <end position="26"/>
    </location>
</feature>
<evidence type="ECO:0000256" key="1">
    <source>
        <dbReference type="SAM" id="Phobius"/>
    </source>
</evidence>
<dbReference type="Proteomes" id="UP000244924">
    <property type="component" value="Unassembled WGS sequence"/>
</dbReference>
<protein>
    <submittedName>
        <fullName evidence="2">Uncharacterized protein</fullName>
    </submittedName>
</protein>